<feature type="compositionally biased region" description="Pro residues" evidence="1">
    <location>
        <begin position="143"/>
        <end position="158"/>
    </location>
</feature>
<evidence type="ECO:0000313" key="3">
    <source>
        <dbReference type="Proteomes" id="UP000600547"/>
    </source>
</evidence>
<proteinExistence type="predicted"/>
<organism evidence="2 3">
    <name type="scientific">Deinococcus arenae</name>
    <dbReference type="NCBI Taxonomy" id="1452751"/>
    <lineage>
        <taxon>Bacteria</taxon>
        <taxon>Thermotogati</taxon>
        <taxon>Deinococcota</taxon>
        <taxon>Deinococci</taxon>
        <taxon>Deinococcales</taxon>
        <taxon>Deinococcaceae</taxon>
        <taxon>Deinococcus</taxon>
    </lineage>
</organism>
<comment type="caution">
    <text evidence="2">The sequence shown here is derived from an EMBL/GenBank/DDBJ whole genome shotgun (WGS) entry which is preliminary data.</text>
</comment>
<dbReference type="Proteomes" id="UP000600547">
    <property type="component" value="Unassembled WGS sequence"/>
</dbReference>
<evidence type="ECO:0000256" key="1">
    <source>
        <dbReference type="SAM" id="MobiDB-lite"/>
    </source>
</evidence>
<protein>
    <submittedName>
        <fullName evidence="2">Uncharacterized protein</fullName>
    </submittedName>
</protein>
<feature type="region of interest" description="Disordered" evidence="1">
    <location>
        <begin position="130"/>
        <end position="164"/>
    </location>
</feature>
<name>A0A8H9LCC7_9DEIO</name>
<dbReference type="RefSeq" id="WP_189062560.1">
    <property type="nucleotide sequence ID" value="NZ_BMQG01000011.1"/>
</dbReference>
<dbReference type="AlphaFoldDB" id="A0A8H9LCC7"/>
<sequence>MDTSLRATRAEVPDRLGRRLASLPIVEGRSYVRVLPTWLQSKVFESRRGEISFRPGWWCPQCAADLDTYRKAALKVEQEHAALAQERAEALALATQVHEREQRAYQVVQAARLDLRGVAAQALQHVRAAHHDAERAGAAHGLPVPPAALPGRRGPPAPLERGRR</sequence>
<evidence type="ECO:0000313" key="2">
    <source>
        <dbReference type="EMBL" id="GGM51766.1"/>
    </source>
</evidence>
<accession>A0A8H9LCC7</accession>
<keyword evidence="3" id="KW-1185">Reference proteome</keyword>
<dbReference type="EMBL" id="BMQG01000011">
    <property type="protein sequence ID" value="GGM51766.1"/>
    <property type="molecule type" value="Genomic_DNA"/>
</dbReference>
<gene>
    <name evidence="2" type="ORF">GCM10008956_29780</name>
</gene>
<reference evidence="3" key="1">
    <citation type="journal article" date="2019" name="Int. J. Syst. Evol. Microbiol.">
        <title>The Global Catalogue of Microorganisms (GCM) 10K type strain sequencing project: providing services to taxonomists for standard genome sequencing and annotation.</title>
        <authorList>
            <consortium name="The Broad Institute Genomics Platform"/>
            <consortium name="The Broad Institute Genome Sequencing Center for Infectious Disease"/>
            <person name="Wu L."/>
            <person name="Ma J."/>
        </authorList>
    </citation>
    <scope>NUCLEOTIDE SEQUENCE [LARGE SCALE GENOMIC DNA]</scope>
    <source>
        <strain evidence="3">JCM 31047</strain>
    </source>
</reference>